<sequence>MSDKNKMRLWKLNFRKIFRKSKSPIEYTSYKYENIQSEWIIHQSYLKYLYNTKIFGDSQFETYLVVLTRIPIENFEYKIGLYLYSNENKSPSYFFEIDQTTQIHDQCNRIIESTSKYFLFELKFINNEDKTEIFGAKDSFQQKVNLKRNAGPSNPTVDRGSSCQDYTKRNVLYNHQQYLSCSITQSDSEFLSSKVEPIEHIQSSISKNEEHYLSYIQLQSNDNSKLFQEKRLVWNDIFYRNEHDDYQSILTRTHEYGTFLIRPQSKKSSSSDHDYTLCLYYKLNDIRCFAIYQLPIRKNEYSLVHKGLKSFVDMVHLCEYYRTNPLPMSANNVCLKEPYKYFTHEYHYIV</sequence>
<feature type="domain" description="SH2" evidence="2">
    <location>
        <begin position="234"/>
        <end position="339"/>
    </location>
</feature>
<dbReference type="Proteomes" id="UP000663870">
    <property type="component" value="Unassembled WGS sequence"/>
</dbReference>
<keyword evidence="1" id="KW-0727">SH2 domain</keyword>
<proteinExistence type="predicted"/>
<dbReference type="InterPro" id="IPR036860">
    <property type="entry name" value="SH2_dom_sf"/>
</dbReference>
<evidence type="ECO:0000313" key="4">
    <source>
        <dbReference type="Proteomes" id="UP000663870"/>
    </source>
</evidence>
<comment type="caution">
    <text evidence="3">The sequence shown here is derived from an EMBL/GenBank/DDBJ whole genome shotgun (WGS) entry which is preliminary data.</text>
</comment>
<evidence type="ECO:0000259" key="2">
    <source>
        <dbReference type="PROSITE" id="PS50001"/>
    </source>
</evidence>
<evidence type="ECO:0000256" key="1">
    <source>
        <dbReference type="PROSITE-ProRule" id="PRU00191"/>
    </source>
</evidence>
<keyword evidence="4" id="KW-1185">Reference proteome</keyword>
<organism evidence="3 4">
    <name type="scientific">Rotaria sordida</name>
    <dbReference type="NCBI Taxonomy" id="392033"/>
    <lineage>
        <taxon>Eukaryota</taxon>
        <taxon>Metazoa</taxon>
        <taxon>Spiralia</taxon>
        <taxon>Gnathifera</taxon>
        <taxon>Rotifera</taxon>
        <taxon>Eurotatoria</taxon>
        <taxon>Bdelloidea</taxon>
        <taxon>Philodinida</taxon>
        <taxon>Philodinidae</taxon>
        <taxon>Rotaria</taxon>
    </lineage>
</organism>
<protein>
    <recommendedName>
        <fullName evidence="2">SH2 domain-containing protein</fullName>
    </recommendedName>
</protein>
<gene>
    <name evidence="3" type="ORF">JXQ802_LOCUS20480</name>
</gene>
<dbReference type="InterPro" id="IPR000980">
    <property type="entry name" value="SH2"/>
</dbReference>
<dbReference type="EMBL" id="CAJNOL010000586">
    <property type="protein sequence ID" value="CAF1126380.1"/>
    <property type="molecule type" value="Genomic_DNA"/>
</dbReference>
<dbReference type="PROSITE" id="PS50001">
    <property type="entry name" value="SH2"/>
    <property type="match status" value="1"/>
</dbReference>
<dbReference type="Gene3D" id="3.30.505.10">
    <property type="entry name" value="SH2 domain"/>
    <property type="match status" value="1"/>
</dbReference>
<dbReference type="AlphaFoldDB" id="A0A814QZB9"/>
<accession>A0A814QZB9</accession>
<dbReference type="SUPFAM" id="SSF55550">
    <property type="entry name" value="SH2 domain"/>
    <property type="match status" value="1"/>
</dbReference>
<name>A0A814QZB9_9BILA</name>
<reference evidence="3" key="1">
    <citation type="submission" date="2021-02" db="EMBL/GenBank/DDBJ databases">
        <authorList>
            <person name="Nowell W R."/>
        </authorList>
    </citation>
    <scope>NUCLEOTIDE SEQUENCE</scope>
</reference>
<evidence type="ECO:0000313" key="3">
    <source>
        <dbReference type="EMBL" id="CAF1126380.1"/>
    </source>
</evidence>